<evidence type="ECO:0000259" key="6">
    <source>
        <dbReference type="Pfam" id="PF05131"/>
    </source>
</evidence>
<dbReference type="Gramene" id="ABO97824">
    <property type="protein sequence ID" value="ABO97824"/>
    <property type="gene ID" value="OSTLU_33454"/>
</dbReference>
<dbReference type="GO" id="GO:0030674">
    <property type="term" value="F:protein-macromolecule adaptor activity"/>
    <property type="evidence" value="ECO:0007669"/>
    <property type="project" value="TreeGrafter"/>
</dbReference>
<dbReference type="GO" id="GO:0006886">
    <property type="term" value="P:intracellular protein transport"/>
    <property type="evidence" value="ECO:0007669"/>
    <property type="project" value="UniProtKB-UniRule"/>
</dbReference>
<dbReference type="OMA" id="WIQREKW"/>
<feature type="domain" description="Pep3/Vps18 beta-propeller" evidence="6">
    <location>
        <begin position="13"/>
        <end position="240"/>
    </location>
</feature>
<dbReference type="PANTHER" id="PTHR23323:SF26">
    <property type="entry name" value="VACUOLAR PROTEIN SORTING-ASSOCIATED PROTEIN 18 HOMOLOG"/>
    <property type="match status" value="1"/>
</dbReference>
<dbReference type="PANTHER" id="PTHR23323">
    <property type="entry name" value="VACUOLAR PROTEIN SORTING-ASSOCIATED PROTEIN"/>
    <property type="match status" value="1"/>
</dbReference>
<feature type="coiled-coil region" evidence="5">
    <location>
        <begin position="724"/>
        <end position="761"/>
    </location>
</feature>
<dbReference type="STRING" id="436017.A4S2H5"/>
<proteinExistence type="predicted"/>
<dbReference type="eggNOG" id="KOG2034">
    <property type="taxonomic scope" value="Eukaryota"/>
</dbReference>
<dbReference type="GeneID" id="5003650"/>
<accession>A4S2H5</accession>
<dbReference type="GO" id="GO:0007033">
    <property type="term" value="P:vacuole organization"/>
    <property type="evidence" value="ECO:0007669"/>
    <property type="project" value="TreeGrafter"/>
</dbReference>
<dbReference type="PROSITE" id="PS50236">
    <property type="entry name" value="CHCR"/>
    <property type="match status" value="1"/>
</dbReference>
<feature type="repeat" description="CHCR" evidence="4">
    <location>
        <begin position="502"/>
        <end position="673"/>
    </location>
</feature>
<keyword evidence="5" id="KW-0175">Coiled coil</keyword>
<dbReference type="InterPro" id="IPR000547">
    <property type="entry name" value="Clathrin_H-chain/VPS_repeat"/>
</dbReference>
<dbReference type="AlphaFoldDB" id="A4S2H5"/>
<dbReference type="RefSeq" id="XP_001419531.1">
    <property type="nucleotide sequence ID" value="XM_001419494.1"/>
</dbReference>
<dbReference type="Proteomes" id="UP000001568">
    <property type="component" value="Chromosome 9"/>
</dbReference>
<dbReference type="GO" id="GO:0006904">
    <property type="term" value="P:vesicle docking involved in exocytosis"/>
    <property type="evidence" value="ECO:0007669"/>
    <property type="project" value="TreeGrafter"/>
</dbReference>
<evidence type="ECO:0000256" key="2">
    <source>
        <dbReference type="ARBA" id="ARBA00022771"/>
    </source>
</evidence>
<organism evidence="7 8">
    <name type="scientific">Ostreococcus lucimarinus (strain CCE9901)</name>
    <dbReference type="NCBI Taxonomy" id="436017"/>
    <lineage>
        <taxon>Eukaryota</taxon>
        <taxon>Viridiplantae</taxon>
        <taxon>Chlorophyta</taxon>
        <taxon>Mamiellophyceae</taxon>
        <taxon>Mamiellales</taxon>
        <taxon>Bathycoccaceae</taxon>
        <taxon>Ostreococcus</taxon>
    </lineage>
</organism>
<dbReference type="Pfam" id="PF05131">
    <property type="entry name" value="Pep3_Vps18"/>
    <property type="match status" value="1"/>
</dbReference>
<dbReference type="GO" id="GO:0048284">
    <property type="term" value="P:organelle fusion"/>
    <property type="evidence" value="ECO:0007669"/>
    <property type="project" value="TreeGrafter"/>
</dbReference>
<dbReference type="OrthoDB" id="498989at2759"/>
<protein>
    <recommendedName>
        <fullName evidence="6">Pep3/Vps18 beta-propeller domain-containing protein</fullName>
    </recommendedName>
</protein>
<reference evidence="7 8" key="1">
    <citation type="journal article" date="2007" name="Proc. Natl. Acad. Sci. U.S.A.">
        <title>The tiny eukaryote Ostreococcus provides genomic insights into the paradox of plankton speciation.</title>
        <authorList>
            <person name="Palenik B."/>
            <person name="Grimwood J."/>
            <person name="Aerts A."/>
            <person name="Rouze P."/>
            <person name="Salamov A."/>
            <person name="Putnam N."/>
            <person name="Dupont C."/>
            <person name="Jorgensen R."/>
            <person name="Derelle E."/>
            <person name="Rombauts S."/>
            <person name="Zhou K."/>
            <person name="Otillar R."/>
            <person name="Merchant S.S."/>
            <person name="Podell S."/>
            <person name="Gaasterland T."/>
            <person name="Napoli C."/>
            <person name="Gendler K."/>
            <person name="Manuell A."/>
            <person name="Tai V."/>
            <person name="Vallon O."/>
            <person name="Piganeau G."/>
            <person name="Jancek S."/>
            <person name="Heijde M."/>
            <person name="Jabbari K."/>
            <person name="Bowler C."/>
            <person name="Lohr M."/>
            <person name="Robbens S."/>
            <person name="Werner G."/>
            <person name="Dubchak I."/>
            <person name="Pazour G.J."/>
            <person name="Ren Q."/>
            <person name="Paulsen I."/>
            <person name="Delwiche C."/>
            <person name="Schmutz J."/>
            <person name="Rokhsar D."/>
            <person name="Van de Peer Y."/>
            <person name="Moreau H."/>
            <person name="Grigoriev I.V."/>
        </authorList>
    </citation>
    <scope>NUCLEOTIDE SEQUENCE [LARGE SCALE GENOMIC DNA]</scope>
    <source>
        <strain evidence="7 8">CCE9901</strain>
    </source>
</reference>
<dbReference type="GO" id="GO:0030897">
    <property type="term" value="C:HOPS complex"/>
    <property type="evidence" value="ECO:0007669"/>
    <property type="project" value="TreeGrafter"/>
</dbReference>
<dbReference type="InterPro" id="IPR007810">
    <property type="entry name" value="Pep3/Vps18_beta-prop"/>
</dbReference>
<keyword evidence="8" id="KW-1185">Reference proteome</keyword>
<evidence type="ECO:0000256" key="3">
    <source>
        <dbReference type="ARBA" id="ARBA00022833"/>
    </source>
</evidence>
<evidence type="ECO:0000256" key="4">
    <source>
        <dbReference type="PROSITE-ProRule" id="PRU01006"/>
    </source>
</evidence>
<sequence length="951" mass="106192">MGRGDGAGDGARYWRRGWAAARPLAGLRGVHCTCATFVKGKDGDNDGARILLGSSDGRVFDVRVDAADTRRFEKSCEVALELRDGKAITGVCATKDRASDGSERFGALITTPSKLYAFVGSYSLESVLAMARARPSGFEAAVEMPVESDRSKLCVWRKRRSSTPDRMAWLTGAGVYRGKLNFKVDDASSVLEQHGALPFPKLEDDESGNDAPISLAMTEHHILLLYSTRLVAMNSITGDVEGTIKLPLGGASTFAFTDPATSVPYAANAENLLQIVVTNEDANMWRVYCDQNDYDQAITACKSDLQRQFVYTARAERALKLKRFDEAATAFANAGIAHAIETIAKTFVDLNAKDALYAYMEGRLRGLPQDDAARRLIIAMWLLEEYVKIASFSRNEANDFKVREFLRENFESLDEREALRILSEAGRIDDEIYFAELCGDYDRVLDHFMQIGDARKTLEIAASPKVPRSTLNRVLPTLIKALPKDSIDFMLSRPKTDDDVKIIEALARDDASYAASETSESLAAYLTRYLESITAKPDGAARGDATVHDLLLDVYIKQLESSPTVVATLNKYILDAVDESTNAPYYDVHYAIRMCEKHGAHRSAVYAYCVSRDFDMAMHVALTTLQDVELAKTVTKKAAESKSDDPNEDEITQKKLWIEIAKWSIRKSGALDKAMASMDEDEKRTAIRSALSFLNETNGALRVEDILPLLPDFTIIDDVKDLVLQSLTEHRTEIEQLKEGLEEITAFTQDVQDDIEEMEQKTIVISKDTKCFECGKPVVRLRLMETADDPNLLAPFYVFPCEMAYHTECLLRRTLPLMLIDQRKRALALMRALKVPLPRRLKPETKFWGAPPKSATGLTTAEAVSELEDILCADCPDCGAHDLRLINLPILTPEEEALDEELVRLLPPEWFEPMHAAINMNDPAETYLTMEDFKKIDLGEGWPDHDFFRTF</sequence>
<keyword evidence="2" id="KW-0863">Zinc-finger</keyword>
<evidence type="ECO:0000313" key="8">
    <source>
        <dbReference type="Proteomes" id="UP000001568"/>
    </source>
</evidence>
<dbReference type="EMBL" id="CP000589">
    <property type="protein sequence ID" value="ABO97824.1"/>
    <property type="molecule type" value="Genomic_DNA"/>
</dbReference>
<keyword evidence="3" id="KW-0862">Zinc</keyword>
<dbReference type="HOGENOM" id="CLU_003488_0_0_1"/>
<dbReference type="GO" id="GO:0005768">
    <property type="term" value="C:endosome"/>
    <property type="evidence" value="ECO:0007669"/>
    <property type="project" value="TreeGrafter"/>
</dbReference>
<dbReference type="GO" id="GO:0008270">
    <property type="term" value="F:zinc ion binding"/>
    <property type="evidence" value="ECO:0007669"/>
    <property type="project" value="UniProtKB-KW"/>
</dbReference>
<evidence type="ECO:0000313" key="7">
    <source>
        <dbReference type="EMBL" id="ABO97824.1"/>
    </source>
</evidence>
<name>A4S2H5_OSTLU</name>
<evidence type="ECO:0000256" key="5">
    <source>
        <dbReference type="SAM" id="Coils"/>
    </source>
</evidence>
<gene>
    <name evidence="7" type="ORF">OSTLU_33454</name>
</gene>
<dbReference type="KEGG" id="olu:OSTLU_33454"/>
<keyword evidence="1" id="KW-0479">Metal-binding</keyword>
<dbReference type="GO" id="GO:0007032">
    <property type="term" value="P:endosome organization"/>
    <property type="evidence" value="ECO:0007669"/>
    <property type="project" value="TreeGrafter"/>
</dbReference>
<evidence type="ECO:0000256" key="1">
    <source>
        <dbReference type="ARBA" id="ARBA00022723"/>
    </source>
</evidence>